<protein>
    <submittedName>
        <fullName evidence="1">Phosphorylated carbohydrates phosphatase</fullName>
        <ecNumber evidence="1">3.1.3.-</ecNumber>
    </submittedName>
</protein>
<dbReference type="PANTHER" id="PTHR42896">
    <property type="entry name" value="XYLULOSE-1,5-BISPHOSPHATE (XUBP) PHOSPHATASE"/>
    <property type="match status" value="1"/>
</dbReference>
<dbReference type="InterPro" id="IPR006439">
    <property type="entry name" value="HAD-SF_hydro_IA"/>
</dbReference>
<dbReference type="Gene3D" id="3.40.50.1000">
    <property type="entry name" value="HAD superfamily/HAD-like"/>
    <property type="match status" value="1"/>
</dbReference>
<dbReference type="Proteomes" id="UP000076038">
    <property type="component" value="Chromosome"/>
</dbReference>
<organism evidence="1 2">
    <name type="scientific">Rhodococcoides fascians</name>
    <name type="common">Rhodococcus fascians</name>
    <dbReference type="NCBI Taxonomy" id="1828"/>
    <lineage>
        <taxon>Bacteria</taxon>
        <taxon>Bacillati</taxon>
        <taxon>Actinomycetota</taxon>
        <taxon>Actinomycetes</taxon>
        <taxon>Mycobacteriales</taxon>
        <taxon>Nocardiaceae</taxon>
        <taxon>Rhodococcoides</taxon>
    </lineage>
</organism>
<evidence type="ECO:0000313" key="1">
    <source>
        <dbReference type="EMBL" id="AMY23756.1"/>
    </source>
</evidence>
<dbReference type="EC" id="3.1.3.-" evidence="1"/>
<dbReference type="InterPro" id="IPR036412">
    <property type="entry name" value="HAD-like_sf"/>
</dbReference>
<dbReference type="GO" id="GO:0016787">
    <property type="term" value="F:hydrolase activity"/>
    <property type="evidence" value="ECO:0007669"/>
    <property type="project" value="UniProtKB-KW"/>
</dbReference>
<dbReference type="AlphaFoldDB" id="A0A143QLT8"/>
<dbReference type="PANTHER" id="PTHR42896:SF2">
    <property type="entry name" value="CBBY-LIKE PROTEIN"/>
    <property type="match status" value="1"/>
</dbReference>
<dbReference type="Gene3D" id="1.10.150.240">
    <property type="entry name" value="Putative phosphatase, domain 2"/>
    <property type="match status" value="1"/>
</dbReference>
<proteinExistence type="predicted"/>
<dbReference type="Pfam" id="PF00702">
    <property type="entry name" value="Hydrolase"/>
    <property type="match status" value="1"/>
</dbReference>
<dbReference type="RefSeq" id="WP_048320585.1">
    <property type="nucleotide sequence ID" value="NZ_CP015220.1"/>
</dbReference>
<dbReference type="SUPFAM" id="SSF56784">
    <property type="entry name" value="HAD-like"/>
    <property type="match status" value="1"/>
</dbReference>
<dbReference type="EMBL" id="CP015220">
    <property type="protein sequence ID" value="AMY23756.1"/>
    <property type="molecule type" value="Genomic_DNA"/>
</dbReference>
<keyword evidence="1" id="KW-0378">Hydrolase</keyword>
<reference evidence="2" key="2">
    <citation type="submission" date="2016-04" db="EMBL/GenBank/DDBJ databases">
        <title>Complete Genome and Plasmid Sequences for Rhodococcus fascians D188 and Draft Sequences for Rhodococcus spp. Isolates PBTS 1 and PBTS 2.</title>
        <authorList>
            <person name="Stamer R."/>
            <person name="Vereecke D."/>
            <person name="Zhang Y."/>
            <person name="Schilkey F."/>
            <person name="Devitt N."/>
            <person name="Randall J."/>
        </authorList>
    </citation>
    <scope>NUCLEOTIDE SEQUENCE [LARGE SCALE GENOMIC DNA]</scope>
    <source>
        <strain evidence="2">PBTS2</strain>
    </source>
</reference>
<dbReference type="OrthoDB" id="9812856at2"/>
<dbReference type="KEGG" id="rhs:A3Q41_02457"/>
<evidence type="ECO:0000313" key="2">
    <source>
        <dbReference type="Proteomes" id="UP000076038"/>
    </source>
</evidence>
<reference evidence="1 2" key="1">
    <citation type="journal article" date="2016" name="Genome Announc.">
        <title>Complete Genome and Plasmid Sequences for Rhodococcus fascians D188 and Draft Sequences for Rhodococcus Isolates PBTS 1 and PBTS 2.</title>
        <authorList>
            <person name="Stamler R.A."/>
            <person name="Vereecke D."/>
            <person name="Zhang Y."/>
            <person name="Schilkey F."/>
            <person name="Devitt N."/>
            <person name="Randall J.J."/>
        </authorList>
    </citation>
    <scope>NUCLEOTIDE SEQUENCE [LARGE SCALE GENOMIC DNA]</scope>
    <source>
        <strain evidence="1 2">PBTS2</strain>
    </source>
</reference>
<dbReference type="InterPro" id="IPR023198">
    <property type="entry name" value="PGP-like_dom2"/>
</dbReference>
<accession>A0A143QLT8</accession>
<dbReference type="InterPro" id="IPR044999">
    <property type="entry name" value="CbbY-like"/>
</dbReference>
<name>A0A143QLT8_RHOFA</name>
<sequence>MPAILFGSISTLVDTSELQRRSFNEAFAAHDLNWNWSQDDYRSMLGSNGGADRISEYASSTGTEVDAAAVHATKSEIFQRLIGESDVKTRPGVADTIDSAKANGLKVGFVTTTSRENIDALLAALSPELTADSFDIIVDASSVDAGKPDPASYEFALKTLGEKASDSVAIEDNAGGVRAAAAAGVTCVAFPNENTAGTDFGSATDTVDALDPERVRALISA</sequence>
<gene>
    <name evidence="1" type="ORF">A3Q41_02457</name>
</gene>
<dbReference type="NCBIfam" id="TIGR01509">
    <property type="entry name" value="HAD-SF-IA-v3"/>
    <property type="match status" value="1"/>
</dbReference>
<dbReference type="PATRIC" id="fig|1653479.3.peg.2487"/>
<keyword evidence="2" id="KW-1185">Reference proteome</keyword>
<dbReference type="InterPro" id="IPR023214">
    <property type="entry name" value="HAD_sf"/>
</dbReference>